<dbReference type="InterPro" id="IPR020894">
    <property type="entry name" value="Cadherin_CS"/>
</dbReference>
<evidence type="ECO:0000256" key="9">
    <source>
        <dbReference type="SAM" id="SignalP"/>
    </source>
</evidence>
<dbReference type="InterPro" id="IPR015919">
    <property type="entry name" value="Cadherin-like_sf"/>
</dbReference>
<dbReference type="GO" id="GO:0005509">
    <property type="term" value="F:calcium ion binding"/>
    <property type="evidence" value="ECO:0007669"/>
    <property type="project" value="UniProtKB-UniRule"/>
</dbReference>
<feature type="domain" description="Cadherin" evidence="10">
    <location>
        <begin position="82"/>
        <end position="138"/>
    </location>
</feature>
<dbReference type="GO" id="GO:0016477">
    <property type="term" value="P:cell migration"/>
    <property type="evidence" value="ECO:0007669"/>
    <property type="project" value="TreeGrafter"/>
</dbReference>
<dbReference type="GO" id="GO:0034332">
    <property type="term" value="P:adherens junction organization"/>
    <property type="evidence" value="ECO:0007669"/>
    <property type="project" value="TreeGrafter"/>
</dbReference>
<dbReference type="GO" id="GO:0007156">
    <property type="term" value="P:homophilic cell adhesion via plasma membrane adhesion molecules"/>
    <property type="evidence" value="ECO:0007669"/>
    <property type="project" value="InterPro"/>
</dbReference>
<dbReference type="PANTHER" id="PTHR24027:SF422">
    <property type="entry name" value="CADHERIN DOMAIN-CONTAINING PROTEIN"/>
    <property type="match status" value="1"/>
</dbReference>
<keyword evidence="6" id="KW-1133">Transmembrane helix</keyword>
<dbReference type="PROSITE" id="PS50268">
    <property type="entry name" value="CADHERIN_2"/>
    <property type="match status" value="1"/>
</dbReference>
<dbReference type="GO" id="GO:0008013">
    <property type="term" value="F:beta-catenin binding"/>
    <property type="evidence" value="ECO:0007669"/>
    <property type="project" value="TreeGrafter"/>
</dbReference>
<evidence type="ECO:0000259" key="10">
    <source>
        <dbReference type="PROSITE" id="PS50268"/>
    </source>
</evidence>
<evidence type="ECO:0000256" key="5">
    <source>
        <dbReference type="ARBA" id="ARBA00022837"/>
    </source>
</evidence>
<dbReference type="RefSeq" id="XP_017882818.1">
    <property type="nucleotide sequence ID" value="XM_018027329.2"/>
</dbReference>
<keyword evidence="11" id="KW-1185">Reference proteome</keyword>
<evidence type="ECO:0000256" key="3">
    <source>
        <dbReference type="ARBA" id="ARBA00022729"/>
    </source>
</evidence>
<dbReference type="PANTHER" id="PTHR24027">
    <property type="entry name" value="CADHERIN-23"/>
    <property type="match status" value="1"/>
</dbReference>
<dbReference type="InterPro" id="IPR039808">
    <property type="entry name" value="Cadherin"/>
</dbReference>
<dbReference type="AlphaFoldDB" id="A0AAJ7J2W0"/>
<dbReference type="PRINTS" id="PR00205">
    <property type="entry name" value="CADHERIN"/>
</dbReference>
<sequence>MARTTVAWICWSLCVSLCLREVASKTGLCEVESGQSNIILDIEESRGDAIDQKTVPEELPVSGDPQNETTLELIFPGRQPRFKLNGKKLQLLEPLDRDDENLSHVVFQLSCTVKQTNKKRTIPVIVRVSDINDNAPKFINTPYETTVPEDVIMTK</sequence>
<evidence type="ECO:0000313" key="12">
    <source>
        <dbReference type="RefSeq" id="XP_017882818.1"/>
    </source>
</evidence>
<dbReference type="InterPro" id="IPR002126">
    <property type="entry name" value="Cadherin-like_dom"/>
</dbReference>
<dbReference type="GO" id="GO:0016339">
    <property type="term" value="P:calcium-dependent cell-cell adhesion via plasma membrane cell adhesion molecules"/>
    <property type="evidence" value="ECO:0007669"/>
    <property type="project" value="TreeGrafter"/>
</dbReference>
<protein>
    <submittedName>
        <fullName evidence="12">Cadherin-99C-like</fullName>
    </submittedName>
</protein>
<dbReference type="GeneID" id="108626590"/>
<evidence type="ECO:0000256" key="2">
    <source>
        <dbReference type="ARBA" id="ARBA00022692"/>
    </source>
</evidence>
<evidence type="ECO:0000256" key="7">
    <source>
        <dbReference type="ARBA" id="ARBA00023136"/>
    </source>
</evidence>
<accession>A0AAJ7J2W0</accession>
<evidence type="ECO:0000313" key="11">
    <source>
        <dbReference type="Proteomes" id="UP000694925"/>
    </source>
</evidence>
<evidence type="ECO:0000256" key="6">
    <source>
        <dbReference type="ARBA" id="ARBA00022989"/>
    </source>
</evidence>
<organism evidence="11 12">
    <name type="scientific">Ceratina calcarata</name>
    <dbReference type="NCBI Taxonomy" id="156304"/>
    <lineage>
        <taxon>Eukaryota</taxon>
        <taxon>Metazoa</taxon>
        <taxon>Ecdysozoa</taxon>
        <taxon>Arthropoda</taxon>
        <taxon>Hexapoda</taxon>
        <taxon>Insecta</taxon>
        <taxon>Pterygota</taxon>
        <taxon>Neoptera</taxon>
        <taxon>Endopterygota</taxon>
        <taxon>Hymenoptera</taxon>
        <taxon>Apocrita</taxon>
        <taxon>Aculeata</taxon>
        <taxon>Apoidea</taxon>
        <taxon>Anthophila</taxon>
        <taxon>Apidae</taxon>
        <taxon>Ceratina</taxon>
        <taxon>Zadontomerus</taxon>
    </lineage>
</organism>
<keyword evidence="3 9" id="KW-0732">Signal</keyword>
<dbReference type="KEGG" id="ccal:108626590"/>
<dbReference type="GO" id="GO:0005912">
    <property type="term" value="C:adherens junction"/>
    <property type="evidence" value="ECO:0007669"/>
    <property type="project" value="TreeGrafter"/>
</dbReference>
<dbReference type="Proteomes" id="UP000694925">
    <property type="component" value="Unplaced"/>
</dbReference>
<evidence type="ECO:0000256" key="8">
    <source>
        <dbReference type="PROSITE-ProRule" id="PRU00043"/>
    </source>
</evidence>
<dbReference type="PROSITE" id="PS00232">
    <property type="entry name" value="CADHERIN_1"/>
    <property type="match status" value="1"/>
</dbReference>
<reference evidence="12" key="1">
    <citation type="submission" date="2025-08" db="UniProtKB">
        <authorList>
            <consortium name="RefSeq"/>
        </authorList>
    </citation>
    <scope>IDENTIFICATION</scope>
    <source>
        <tissue evidence="12">Whole body</tissue>
    </source>
</reference>
<evidence type="ECO:0000256" key="4">
    <source>
        <dbReference type="ARBA" id="ARBA00022737"/>
    </source>
</evidence>
<dbReference type="GO" id="GO:0007043">
    <property type="term" value="P:cell-cell junction assembly"/>
    <property type="evidence" value="ECO:0007669"/>
    <property type="project" value="TreeGrafter"/>
</dbReference>
<dbReference type="GO" id="GO:0045296">
    <property type="term" value="F:cadherin binding"/>
    <property type="evidence" value="ECO:0007669"/>
    <property type="project" value="TreeGrafter"/>
</dbReference>
<proteinExistence type="predicted"/>
<name>A0AAJ7J2W0_9HYME</name>
<feature type="chain" id="PRO_5042473903" evidence="9">
    <location>
        <begin position="25"/>
        <end position="155"/>
    </location>
</feature>
<keyword evidence="5 8" id="KW-0106">Calcium</keyword>
<gene>
    <name evidence="12" type="primary">LOC108626590</name>
</gene>
<dbReference type="SUPFAM" id="SSF49313">
    <property type="entry name" value="Cadherin-like"/>
    <property type="match status" value="1"/>
</dbReference>
<dbReference type="Gene3D" id="2.60.40.60">
    <property type="entry name" value="Cadherins"/>
    <property type="match status" value="1"/>
</dbReference>
<keyword evidence="4" id="KW-0677">Repeat</keyword>
<dbReference type="GO" id="GO:0016342">
    <property type="term" value="C:catenin complex"/>
    <property type="evidence" value="ECO:0007669"/>
    <property type="project" value="TreeGrafter"/>
</dbReference>
<dbReference type="CDD" id="cd11304">
    <property type="entry name" value="Cadherin_repeat"/>
    <property type="match status" value="1"/>
</dbReference>
<feature type="signal peptide" evidence="9">
    <location>
        <begin position="1"/>
        <end position="24"/>
    </location>
</feature>
<keyword evidence="7" id="KW-0472">Membrane</keyword>
<dbReference type="GO" id="GO:0044331">
    <property type="term" value="P:cell-cell adhesion mediated by cadherin"/>
    <property type="evidence" value="ECO:0007669"/>
    <property type="project" value="TreeGrafter"/>
</dbReference>
<evidence type="ECO:0000256" key="1">
    <source>
        <dbReference type="ARBA" id="ARBA00004167"/>
    </source>
</evidence>
<keyword evidence="2" id="KW-0812">Transmembrane</keyword>
<dbReference type="GO" id="GO:0000902">
    <property type="term" value="P:cell morphogenesis"/>
    <property type="evidence" value="ECO:0007669"/>
    <property type="project" value="TreeGrafter"/>
</dbReference>
<comment type="subcellular location">
    <subcellularLocation>
        <location evidence="1">Membrane</location>
        <topology evidence="1">Single-pass membrane protein</topology>
    </subcellularLocation>
</comment>